<comment type="caution">
    <text evidence="1">The sequence shown here is derived from an EMBL/GenBank/DDBJ whole genome shotgun (WGS) entry which is preliminary data.</text>
</comment>
<dbReference type="EMBL" id="JAEHFQ010000006">
    <property type="protein sequence ID" value="MBM0634050.1"/>
    <property type="molecule type" value="Genomic_DNA"/>
</dbReference>
<proteinExistence type="predicted"/>
<accession>A0A8I1J1B1</accession>
<dbReference type="AlphaFoldDB" id="A0A8I1J1B1"/>
<protein>
    <submittedName>
        <fullName evidence="1">Uncharacterized protein</fullName>
    </submittedName>
</protein>
<sequence>MYWDRLPEFEEMELAKYIGSAIKAGKKNDYSAILIIGQRRKTTQMYVIDGNIYKLLPDDLFQVAIDKLKPYL</sequence>
<dbReference type="Proteomes" id="UP000650605">
    <property type="component" value="Unassembled WGS sequence"/>
</dbReference>
<gene>
    <name evidence="1" type="ORF">JDW19_13105</name>
</gene>
<name>A0A8I1J1B1_PAEPO</name>
<evidence type="ECO:0000313" key="1">
    <source>
        <dbReference type="EMBL" id="MBM0634050.1"/>
    </source>
</evidence>
<organism evidence="1 2">
    <name type="scientific">Paenibacillus polymyxa</name>
    <name type="common">Bacillus polymyxa</name>
    <dbReference type="NCBI Taxonomy" id="1406"/>
    <lineage>
        <taxon>Bacteria</taxon>
        <taxon>Bacillati</taxon>
        <taxon>Bacillota</taxon>
        <taxon>Bacilli</taxon>
        <taxon>Bacillales</taxon>
        <taxon>Paenibacillaceae</taxon>
        <taxon>Paenibacillus</taxon>
    </lineage>
</organism>
<reference evidence="1" key="1">
    <citation type="submission" date="2020-12" db="EMBL/GenBank/DDBJ databases">
        <title>Paenibacillus polymyxa LMG 27872: a double-edged sword.</title>
        <authorList>
            <person name="Langendries S."/>
            <person name="Garcia Mendez S."/>
            <person name="Beirinckx S."/>
            <person name="Viaene T."/>
            <person name="Baeyen S."/>
            <person name="Goeminne G."/>
            <person name="Willems A."/>
            <person name="Debode J."/>
            <person name="Goormachtig S."/>
        </authorList>
    </citation>
    <scope>NUCLEOTIDE SEQUENCE</scope>
    <source>
        <strain evidence="1">LMG 27872</strain>
    </source>
</reference>
<evidence type="ECO:0000313" key="2">
    <source>
        <dbReference type="Proteomes" id="UP000650605"/>
    </source>
</evidence>